<dbReference type="Gene3D" id="2.60.120.260">
    <property type="entry name" value="Galactose-binding domain-like"/>
    <property type="match status" value="1"/>
</dbReference>
<dbReference type="GeneID" id="82258166"/>
<sequence length="835" mass="90669">MNNTILNKVWNCSAVLWFVAMFFSIATALGQGGINTTKIKDGSVPNSEVTASKTAVLELESVNKGFLLPRLTNSQRNAISIADKERGNGLTIYNIDTDCVNYWSKKSSRWLSLCGTLPPATVDIVDCTNIYLETGSNVKKLKQGEYLKDTDLLYMTVTVKEAGTYNISARTDNGYSFSRSGTFNTTGVFTISLEGIGTPLAANETIGDLVKFTINGTENTVCNSFRILVESSALDFTIVSQDIEASWKAYIGVPLTAAKNTIKVKVNVTNKGYWQIASEPSVVNGMSFSGSGVFNSAGEHEIELIGQGTPKAHTPSNQPTQFSFKTNSTTGDNPTFKLKVHVLPVDFEMVCDNAAYPVEFRGEYKQDTEINRNNAILLPIKVKAPGVVPEMTLNGKLIGNGINVDIKYVAKDVTLTFNSARNDIQYVAFYPEKTQIIQKGVTSIKFTGITPASAKWCGDVFPEIKVVEQLVRYSVQCSSIVVNGNYLVNTDISQNSISLKINVDYPGAYSISTNTLNEVSFSASGTFDRAGQHVVELKPSGNYKQGGRLTYMISTDSQSGNTVCSTTVNVVNRDIVVLTLGHVNYGASPSGNTYAGSAILNSVKNFSPNGIVNVNSIRVLTTGYQGEHLRNYIINNKVDIILNVIGYNANQATLSVFDWFVKTEKGVLIINDENTVHTSSKQFIESLTGQSVGSASGKFTMINPVLNSAKDESIIKGPFGDLEGKYIGNDATNGWYFDGVSNNSQLTPLIARNDGSGAIWGLKHKSLGFAFFGDGGWIVGTMTNTNTSIWPSKYTADGTPIAKPYDRGSQVYNSVLYANLMAWAIEYVKVNKPIK</sequence>
<evidence type="ECO:0000313" key="1">
    <source>
        <dbReference type="EMBL" id="SEJ24262.1"/>
    </source>
</evidence>
<dbReference type="AlphaFoldDB" id="A0A1H6XHD8"/>
<dbReference type="EMBL" id="FNYS01000019">
    <property type="protein sequence ID" value="SEJ24262.1"/>
    <property type="molecule type" value="Genomic_DNA"/>
</dbReference>
<protein>
    <submittedName>
        <fullName evidence="1">Uncharacterized protein</fullName>
    </submittedName>
</protein>
<name>A0A1H6XHD8_9FLAO</name>
<gene>
    <name evidence="1" type="ORF">SAMN04488018_1192</name>
</gene>
<reference evidence="1 2" key="1">
    <citation type="submission" date="2016-10" db="EMBL/GenBank/DDBJ databases">
        <authorList>
            <person name="de Groot N.N."/>
        </authorList>
    </citation>
    <scope>NUCLEOTIDE SEQUENCE [LARGE SCALE GENOMIC DNA]</scope>
    <source>
        <strain evidence="1 2">DSM 23048</strain>
    </source>
</reference>
<dbReference type="RefSeq" id="WP_074747290.1">
    <property type="nucleotide sequence ID" value="NZ_FNYS01000019.1"/>
</dbReference>
<proteinExistence type="predicted"/>
<organism evidence="1 2">
    <name type="scientific">Myroides marinus</name>
    <dbReference type="NCBI Taxonomy" id="703342"/>
    <lineage>
        <taxon>Bacteria</taxon>
        <taxon>Pseudomonadati</taxon>
        <taxon>Bacteroidota</taxon>
        <taxon>Flavobacteriia</taxon>
        <taxon>Flavobacteriales</taxon>
        <taxon>Flavobacteriaceae</taxon>
        <taxon>Myroides</taxon>
    </lineage>
</organism>
<evidence type="ECO:0000313" key="2">
    <source>
        <dbReference type="Proteomes" id="UP000183077"/>
    </source>
</evidence>
<dbReference type="Proteomes" id="UP000183077">
    <property type="component" value="Unassembled WGS sequence"/>
</dbReference>
<accession>A0A1H6XHD8</accession>